<protein>
    <submittedName>
        <fullName evidence="1">Uncharacterized protein</fullName>
    </submittedName>
</protein>
<evidence type="ECO:0000313" key="2">
    <source>
        <dbReference type="Proteomes" id="UP001163835"/>
    </source>
</evidence>
<keyword evidence="2" id="KW-1185">Reference proteome</keyword>
<sequence length="146" mass="16585">FVAEISTLRRHLGLKHEYLCKQWCKANAFVSMLPVDVAARKKAEAAAEAAQTTINDHAVPLQPKTWVEPYSDELFEQAAIEWLVETDQPIATLENPKFRNMISVAARATAGVKIPSHKATRHSIIKLFKRNLYKLRTQYAVSHLLY</sequence>
<dbReference type="Proteomes" id="UP001163835">
    <property type="component" value="Unassembled WGS sequence"/>
</dbReference>
<comment type="caution">
    <text evidence="1">The sequence shown here is derived from an EMBL/GenBank/DDBJ whole genome shotgun (WGS) entry which is preliminary data.</text>
</comment>
<feature type="non-terminal residue" evidence="1">
    <location>
        <position position="1"/>
    </location>
</feature>
<reference evidence="1" key="1">
    <citation type="submission" date="2022-09" db="EMBL/GenBank/DDBJ databases">
        <title>A Global Phylogenomic Analysis of the Shiitake Genus Lentinula.</title>
        <authorList>
            <consortium name="DOE Joint Genome Institute"/>
            <person name="Sierra-Patev S."/>
            <person name="Min B."/>
            <person name="Naranjo-Ortiz M."/>
            <person name="Looney B."/>
            <person name="Konkel Z."/>
            <person name="Slot J.C."/>
            <person name="Sakamoto Y."/>
            <person name="Steenwyk J.L."/>
            <person name="Rokas A."/>
            <person name="Carro J."/>
            <person name="Camarero S."/>
            <person name="Ferreira P."/>
            <person name="Molpeceres G."/>
            <person name="Ruiz-Duenas F.J."/>
            <person name="Serrano A."/>
            <person name="Henrissat B."/>
            <person name="Drula E."/>
            <person name="Hughes K.W."/>
            <person name="Mata J.L."/>
            <person name="Ishikawa N.K."/>
            <person name="Vargas-Isla R."/>
            <person name="Ushijima S."/>
            <person name="Smith C.A."/>
            <person name="Ahrendt S."/>
            <person name="Andreopoulos W."/>
            <person name="He G."/>
            <person name="Labutti K."/>
            <person name="Lipzen A."/>
            <person name="Ng V."/>
            <person name="Riley R."/>
            <person name="Sandor L."/>
            <person name="Barry K."/>
            <person name="Martinez A.T."/>
            <person name="Xiao Y."/>
            <person name="Gibbons J.G."/>
            <person name="Terashima K."/>
            <person name="Grigoriev I.V."/>
            <person name="Hibbett D.S."/>
        </authorList>
    </citation>
    <scope>NUCLEOTIDE SEQUENCE</scope>
    <source>
        <strain evidence="1">TMI1499</strain>
    </source>
</reference>
<name>A0ACC1TI13_9AGAR</name>
<evidence type="ECO:0000313" key="1">
    <source>
        <dbReference type="EMBL" id="KAJ3804313.1"/>
    </source>
</evidence>
<organism evidence="1 2">
    <name type="scientific">Lentinula aff. lateritia</name>
    <dbReference type="NCBI Taxonomy" id="2804960"/>
    <lineage>
        <taxon>Eukaryota</taxon>
        <taxon>Fungi</taxon>
        <taxon>Dikarya</taxon>
        <taxon>Basidiomycota</taxon>
        <taxon>Agaricomycotina</taxon>
        <taxon>Agaricomycetes</taxon>
        <taxon>Agaricomycetidae</taxon>
        <taxon>Agaricales</taxon>
        <taxon>Marasmiineae</taxon>
        <taxon>Omphalotaceae</taxon>
        <taxon>Lentinula</taxon>
    </lineage>
</organism>
<accession>A0ACC1TI13</accession>
<proteinExistence type="predicted"/>
<gene>
    <name evidence="1" type="ORF">F5876DRAFT_53548</name>
</gene>
<dbReference type="EMBL" id="MU796100">
    <property type="protein sequence ID" value="KAJ3804313.1"/>
    <property type="molecule type" value="Genomic_DNA"/>
</dbReference>